<keyword evidence="3" id="KW-1185">Reference proteome</keyword>
<dbReference type="AlphaFoldDB" id="A0A165SBC1"/>
<protein>
    <recommendedName>
        <fullName evidence="1">DUF6532 domain-containing protein</fullName>
    </recommendedName>
</protein>
<dbReference type="InterPro" id="IPR045341">
    <property type="entry name" value="DUF6532"/>
</dbReference>
<organism evidence="2 3">
    <name type="scientific">Neolentinus lepideus HHB14362 ss-1</name>
    <dbReference type="NCBI Taxonomy" id="1314782"/>
    <lineage>
        <taxon>Eukaryota</taxon>
        <taxon>Fungi</taxon>
        <taxon>Dikarya</taxon>
        <taxon>Basidiomycota</taxon>
        <taxon>Agaricomycotina</taxon>
        <taxon>Agaricomycetes</taxon>
        <taxon>Gloeophyllales</taxon>
        <taxon>Gloeophyllaceae</taxon>
        <taxon>Neolentinus</taxon>
    </lineage>
</organism>
<dbReference type="EMBL" id="KV425574">
    <property type="protein sequence ID" value="KZT24912.1"/>
    <property type="molecule type" value="Genomic_DNA"/>
</dbReference>
<sequence length="157" mass="17607">MKAQMLIESHYEICSADGVDAVKSKVQKLLSRSSFLFEDMNKRVGFYGHEIINELIAKQWFDKTKRSSDGIPFTASFIPIPIPLLVLIECALKDWEDGTCQKGSSKNNFSADMKFLGNAPLKTDVTEDEWDDIDLGAERAHLSETWDDRDAGGSRTA</sequence>
<gene>
    <name evidence="2" type="ORF">NEOLEDRAFT_1148196</name>
</gene>
<accession>A0A165SBC1</accession>
<dbReference type="OrthoDB" id="3257342at2759"/>
<dbReference type="Pfam" id="PF20149">
    <property type="entry name" value="DUF6532"/>
    <property type="match status" value="1"/>
</dbReference>
<evidence type="ECO:0000313" key="3">
    <source>
        <dbReference type="Proteomes" id="UP000076761"/>
    </source>
</evidence>
<dbReference type="Proteomes" id="UP000076761">
    <property type="component" value="Unassembled WGS sequence"/>
</dbReference>
<reference evidence="2 3" key="1">
    <citation type="journal article" date="2016" name="Mol. Biol. Evol.">
        <title>Comparative Genomics of Early-Diverging Mushroom-Forming Fungi Provides Insights into the Origins of Lignocellulose Decay Capabilities.</title>
        <authorList>
            <person name="Nagy L.G."/>
            <person name="Riley R."/>
            <person name="Tritt A."/>
            <person name="Adam C."/>
            <person name="Daum C."/>
            <person name="Floudas D."/>
            <person name="Sun H."/>
            <person name="Yadav J.S."/>
            <person name="Pangilinan J."/>
            <person name="Larsson K.H."/>
            <person name="Matsuura K."/>
            <person name="Barry K."/>
            <person name="Labutti K."/>
            <person name="Kuo R."/>
            <person name="Ohm R.A."/>
            <person name="Bhattacharya S.S."/>
            <person name="Shirouzu T."/>
            <person name="Yoshinaga Y."/>
            <person name="Martin F.M."/>
            <person name="Grigoriev I.V."/>
            <person name="Hibbett D.S."/>
        </authorList>
    </citation>
    <scope>NUCLEOTIDE SEQUENCE [LARGE SCALE GENOMIC DNA]</scope>
    <source>
        <strain evidence="2 3">HHB14362 ss-1</strain>
    </source>
</reference>
<name>A0A165SBC1_9AGAM</name>
<feature type="domain" description="DUF6532" evidence="1">
    <location>
        <begin position="2"/>
        <end position="112"/>
    </location>
</feature>
<evidence type="ECO:0000259" key="1">
    <source>
        <dbReference type="Pfam" id="PF20149"/>
    </source>
</evidence>
<evidence type="ECO:0000313" key="2">
    <source>
        <dbReference type="EMBL" id="KZT24912.1"/>
    </source>
</evidence>
<proteinExistence type="predicted"/>
<dbReference type="InParanoid" id="A0A165SBC1"/>